<proteinExistence type="inferred from homology"/>
<dbReference type="RefSeq" id="WP_212228442.1">
    <property type="nucleotide sequence ID" value="NZ_JAGUCN010000012.1"/>
</dbReference>
<dbReference type="PANTHER" id="PTHR13194">
    <property type="entry name" value="COMPLEX I INTERMEDIATE-ASSOCIATED PROTEIN 30"/>
    <property type="match status" value="1"/>
</dbReference>
<gene>
    <name evidence="3" type="ORF">KEM09_11425</name>
</gene>
<reference evidence="3 4" key="1">
    <citation type="journal article" date="2014" name="Int. J. Syst. Evol. Microbiol.">
        <title>Carboxylicivirga gen. nov. in the family Marinilabiliaceae with two novel species, Carboxylicivirga mesophila sp. nov. and Carboxylicivirga taeanensis sp. nov., and reclassification of Cytophaga fermentans as Saccharicrinis fermentans gen. nov., comb. nov.</title>
        <authorList>
            <person name="Yang S.H."/>
            <person name="Seo H.S."/>
            <person name="Woo J.H."/>
            <person name="Oh H.M."/>
            <person name="Jang H."/>
            <person name="Lee J.H."/>
            <person name="Kim S.J."/>
            <person name="Kwon K.K."/>
        </authorList>
    </citation>
    <scope>NUCLEOTIDE SEQUENCE [LARGE SCALE GENOMIC DNA]</scope>
    <source>
        <strain evidence="3 4">JCM 18290</strain>
    </source>
</reference>
<organism evidence="3 4">
    <name type="scientific">Carboxylicivirga mesophila</name>
    <dbReference type="NCBI Taxonomy" id="1166478"/>
    <lineage>
        <taxon>Bacteria</taxon>
        <taxon>Pseudomonadati</taxon>
        <taxon>Bacteroidota</taxon>
        <taxon>Bacteroidia</taxon>
        <taxon>Marinilabiliales</taxon>
        <taxon>Marinilabiliaceae</taxon>
        <taxon>Carboxylicivirga</taxon>
    </lineage>
</organism>
<protein>
    <submittedName>
        <fullName evidence="3">CIA30 family protein</fullName>
    </submittedName>
</protein>
<keyword evidence="4" id="KW-1185">Reference proteome</keyword>
<evidence type="ECO:0000256" key="1">
    <source>
        <dbReference type="ARBA" id="ARBA00007884"/>
    </source>
</evidence>
<comment type="similarity">
    <text evidence="1">Belongs to the CIA30 family.</text>
</comment>
<evidence type="ECO:0000313" key="3">
    <source>
        <dbReference type="EMBL" id="MBS2212020.1"/>
    </source>
</evidence>
<dbReference type="EMBL" id="JAGUCN010000012">
    <property type="protein sequence ID" value="MBS2212020.1"/>
    <property type="molecule type" value="Genomic_DNA"/>
</dbReference>
<evidence type="ECO:0000259" key="2">
    <source>
        <dbReference type="Pfam" id="PF08547"/>
    </source>
</evidence>
<sequence>MKLFLVILIGMMVNTSDKTIYDFSKNDNSSGWQVINDGVMGGMSQGQLKVNSDGKGVFYGYVSLENNGGFSSVRYQFEQLDVRSYSTAVIRLKGDGKRYQFRVKSHREDKHAYIQYFNTTGDWQLIEVDLGRMYPTFRGRQLNMPNYPANKLEEVAFLIANKRAEAFQLEIDYIRLR</sequence>
<dbReference type="InterPro" id="IPR008979">
    <property type="entry name" value="Galactose-bd-like_sf"/>
</dbReference>
<dbReference type="InterPro" id="IPR013857">
    <property type="entry name" value="NADH-UbQ_OxRdtase-assoc_prot30"/>
</dbReference>
<dbReference type="Pfam" id="PF08547">
    <property type="entry name" value="CIA30"/>
    <property type="match status" value="1"/>
</dbReference>
<accession>A0ABS5KAL2</accession>
<evidence type="ECO:0000313" key="4">
    <source>
        <dbReference type="Proteomes" id="UP000721861"/>
    </source>
</evidence>
<dbReference type="SUPFAM" id="SSF49785">
    <property type="entry name" value="Galactose-binding domain-like"/>
    <property type="match status" value="1"/>
</dbReference>
<dbReference type="Proteomes" id="UP000721861">
    <property type="component" value="Unassembled WGS sequence"/>
</dbReference>
<name>A0ABS5KAL2_9BACT</name>
<feature type="domain" description="NADH:ubiquinone oxidoreductase intermediate-associated protein 30" evidence="2">
    <location>
        <begin position="21"/>
        <end position="171"/>
    </location>
</feature>
<dbReference type="InterPro" id="IPR039131">
    <property type="entry name" value="NDUFAF1"/>
</dbReference>
<dbReference type="PANTHER" id="PTHR13194:SF19">
    <property type="entry name" value="NAD(P)-BINDING ROSSMANN-FOLD SUPERFAMILY PROTEIN"/>
    <property type="match status" value="1"/>
</dbReference>
<comment type="caution">
    <text evidence="3">The sequence shown here is derived from an EMBL/GenBank/DDBJ whole genome shotgun (WGS) entry which is preliminary data.</text>
</comment>